<dbReference type="InterPro" id="IPR005706">
    <property type="entry name" value="Ribosomal_uS2_bac/mit/plastid"/>
</dbReference>
<dbReference type="GO" id="GO:0006412">
    <property type="term" value="P:translation"/>
    <property type="evidence" value="ECO:0007669"/>
    <property type="project" value="InterPro"/>
</dbReference>
<comment type="similarity">
    <text evidence="1">Belongs to the universal ribosomal protein uS2 family.</text>
</comment>
<keyword evidence="2" id="KW-0496">Mitochondrion</keyword>
<dbReference type="EMBL" id="HQ849424">
    <property type="protein sequence ID" value="ADZ99056.1"/>
    <property type="molecule type" value="mRNA"/>
</dbReference>
<keyword evidence="2" id="KW-0689">Ribosomal protein</keyword>
<gene>
    <name evidence="2" type="primary">rpS2</name>
</gene>
<dbReference type="PANTHER" id="PTHR12534">
    <property type="entry name" value="30S RIBOSOMAL PROTEIN S2 PROKARYOTIC AND ORGANELLAR"/>
    <property type="match status" value="1"/>
</dbReference>
<evidence type="ECO:0000256" key="1">
    <source>
        <dbReference type="ARBA" id="ARBA00006242"/>
    </source>
</evidence>
<reference evidence="2" key="1">
    <citation type="journal article" date="2011" name="Nucleic Acids Res.">
        <title>Complete characterization of the edited transcriptome of the mitochondrion of Physarum polycephalum using deep sequencing of RNA.</title>
        <authorList>
            <person name="Bundschuh R."/>
            <person name="Altmuller J."/>
            <person name="Becker C."/>
            <person name="Nurnberg P."/>
            <person name="Gott J.M."/>
        </authorList>
    </citation>
    <scope>NUCLEOTIDE SEQUENCE</scope>
    <source>
        <strain evidence="2">M3CVIII</strain>
    </source>
</reference>
<name>F2Y9V1_PHYPO</name>
<dbReference type="GO" id="GO:0005763">
    <property type="term" value="C:mitochondrial small ribosomal subunit"/>
    <property type="evidence" value="ECO:0007669"/>
    <property type="project" value="TreeGrafter"/>
</dbReference>
<evidence type="ECO:0000313" key="2">
    <source>
        <dbReference type="EMBL" id="ADZ99056.1"/>
    </source>
</evidence>
<proteinExistence type="evidence at transcript level"/>
<protein>
    <submittedName>
        <fullName evidence="2">Ribosomal protein S2</fullName>
    </submittedName>
</protein>
<dbReference type="PANTHER" id="PTHR12534:SF0">
    <property type="entry name" value="SMALL RIBOSOMAL SUBUNIT PROTEIN US2M"/>
    <property type="match status" value="1"/>
</dbReference>
<dbReference type="InterPro" id="IPR001865">
    <property type="entry name" value="Ribosomal_uS2"/>
</dbReference>
<dbReference type="SUPFAM" id="SSF52313">
    <property type="entry name" value="Ribosomal protein S2"/>
    <property type="match status" value="1"/>
</dbReference>
<organism evidence="2">
    <name type="scientific">Physarum polycephalum</name>
    <name type="common">Many-headed slime mold</name>
    <name type="synonym">Badhamia polycephala</name>
    <dbReference type="NCBI Taxonomy" id="5791"/>
    <lineage>
        <taxon>Eukaryota</taxon>
        <taxon>Amoebozoa</taxon>
        <taxon>Evosea</taxon>
        <taxon>Eumycetozoa</taxon>
        <taxon>Myxogastria</taxon>
        <taxon>Myxogastromycetidae</taxon>
        <taxon>Physariida</taxon>
        <taxon>Physaraceae</taxon>
        <taxon>Physarum</taxon>
    </lineage>
</organism>
<dbReference type="GO" id="GO:0003735">
    <property type="term" value="F:structural constituent of ribosome"/>
    <property type="evidence" value="ECO:0007669"/>
    <property type="project" value="InterPro"/>
</dbReference>
<geneLocation type="mitochondrion" evidence="2"/>
<sequence length="470" mass="56964">MIYHYYHKRLHLFKITYKILLAYHSPLGNIVKFWTSFHMNSFILAIRNDIHILNITYTIIQIRKALNTIFHKVRYRGSFTIYAQAFKALKINHGSIFSFITDWVPGLLTNYKRVTRAIRAYKLHLARTAYFLKRPQLKAIAHSYFNPIPKSSLFKRRRRTPQIPKFPAISLSILDSNVWLHECLCLRIPSIQICDNQSQFEKVTYPIISNQRSMAFSHLIVYLAAEVSNTSLFSSHLDFLSFYKNRGPKVFASTLNKSNIISSRLRSLIRYKPYGIYTRRFHKKTKSYHLVLTEKGSYRYIKIKRQRIYYRLRRSRFIKKQRKSKRKKPLILNKRTYIFNKRFFTYQIKNLINTNINLYFAHTKHYYKIIRHQLWLSIKWLKKTYNRILWQKKHRRRRVKRNIYLRRRLLFKSIIDLYKLIIISTLGLRKTLSRKRKGKRRFITMVPFKKRDIKSLLICSYLQVKQSNKI</sequence>
<accession>F2Y9V1</accession>
<dbReference type="AlphaFoldDB" id="F2Y9V1"/>
<dbReference type="Gene3D" id="3.40.50.10490">
    <property type="entry name" value="Glucose-6-phosphate isomerase like protein, domain 1"/>
    <property type="match status" value="1"/>
</dbReference>
<keyword evidence="2" id="KW-0687">Ribonucleoprotein</keyword>
<dbReference type="InterPro" id="IPR023591">
    <property type="entry name" value="Ribosomal_uS2_flav_dom_sf"/>
</dbReference>
<dbReference type="Pfam" id="PF00318">
    <property type="entry name" value="Ribosomal_S2"/>
    <property type="match status" value="1"/>
</dbReference>